<comment type="caution">
    <text evidence="1">The sequence shown here is derived from an EMBL/GenBank/DDBJ whole genome shotgun (WGS) entry which is preliminary data.</text>
</comment>
<reference evidence="1 2" key="1">
    <citation type="submission" date="2018-12" db="EMBL/GenBank/DDBJ databases">
        <title>A novel vanA-carrying plasmid in a clinical isolate of Enterococcus avium.</title>
        <authorList>
            <person name="Bernasconi O.J."/>
            <person name="Luzzaro F."/>
            <person name="Endimiani A."/>
        </authorList>
    </citation>
    <scope>NUCLEOTIDE SEQUENCE [LARGE SCALE GENOMIC DNA]</scope>
    <source>
        <strain evidence="1 2">LC0559/18</strain>
    </source>
</reference>
<accession>A0A437UK18</accession>
<organism evidence="1 2">
    <name type="scientific">Enterococcus avium</name>
    <name type="common">Streptococcus avium</name>
    <dbReference type="NCBI Taxonomy" id="33945"/>
    <lineage>
        <taxon>Bacteria</taxon>
        <taxon>Bacillati</taxon>
        <taxon>Bacillota</taxon>
        <taxon>Bacilli</taxon>
        <taxon>Lactobacillales</taxon>
        <taxon>Enterococcaceae</taxon>
        <taxon>Enterococcus</taxon>
    </lineage>
</organism>
<dbReference type="InterPro" id="IPR021759">
    <property type="entry name" value="WxLIP_HBD"/>
</dbReference>
<dbReference type="Proteomes" id="UP000288388">
    <property type="component" value="Unassembled WGS sequence"/>
</dbReference>
<sequence length="362" mass="41141">MKKYSVLSLILVTLSIFFPFRAAQASEFAFNVDPILPESQRKGQLGYYDILLEPGGTQKLEVDLSNATDKEVKINVGMTSAKTNDNGVVEYSPNDLPLHASQKHDLEKLVDYKKVVTLAPKSKERYSFTVKMPQEEFPGIIAGGISFQEVDSDEKEKKDSEGMAIKNKFNFAVAVLMRQSEGISGTGELTLQKAEANQRNVRNVIRGYFSNDKPFYINNLAIDAAIYKEKDEKKVYSEKTENMQMAPNSGFWYNIPLQGEELEAGEYLYKGTAYGIKDKNGEFTFGKDNEGKPQNYQQKWEFEKKFTITQKAAQTYNKKDVDVLDAAPNYTWLYYLLGAIILLLILTILLLIRRKDKKKTDE</sequence>
<proteinExistence type="predicted"/>
<dbReference type="AlphaFoldDB" id="A0A437UK18"/>
<evidence type="ECO:0000313" key="1">
    <source>
        <dbReference type="EMBL" id="RVU93992.1"/>
    </source>
</evidence>
<dbReference type="Pfam" id="PF11797">
    <property type="entry name" value="WxLIP_HBD"/>
    <property type="match status" value="1"/>
</dbReference>
<protein>
    <submittedName>
        <fullName evidence="1">DUF916 and DUF3324 domain-containing protein</fullName>
    </submittedName>
</protein>
<dbReference type="RefSeq" id="WP_127978288.1">
    <property type="nucleotide sequence ID" value="NZ_CAAKNX010000090.1"/>
</dbReference>
<gene>
    <name evidence="1" type="ORF">EK398_03445</name>
</gene>
<dbReference type="InterPro" id="IPR010317">
    <property type="entry name" value="WxLIP_PGBD"/>
</dbReference>
<dbReference type="Pfam" id="PF06030">
    <property type="entry name" value="WxLIP_PGBD"/>
    <property type="match status" value="1"/>
</dbReference>
<evidence type="ECO:0000313" key="2">
    <source>
        <dbReference type="Proteomes" id="UP000288388"/>
    </source>
</evidence>
<name>A0A437UK18_ENTAV</name>
<dbReference type="EMBL" id="RYZS01000001">
    <property type="protein sequence ID" value="RVU93992.1"/>
    <property type="molecule type" value="Genomic_DNA"/>
</dbReference>